<dbReference type="InterPro" id="IPR032691">
    <property type="entry name" value="Mon2/Sec7/BIG1-like_HUS"/>
</dbReference>
<comment type="caution">
    <text evidence="2">The sequence shown here is derived from an EMBL/GenBank/DDBJ whole genome shotgun (WGS) entry which is preliminary data.</text>
</comment>
<evidence type="ECO:0000259" key="1">
    <source>
        <dbReference type="Pfam" id="PF12783"/>
    </source>
</evidence>
<keyword evidence="3" id="KW-1185">Reference proteome</keyword>
<dbReference type="Proteomes" id="UP000822688">
    <property type="component" value="Chromosome 3"/>
</dbReference>
<protein>
    <recommendedName>
        <fullName evidence="1">Mon2/Sec7/BIG1-like HUS domain-containing protein</fullName>
    </recommendedName>
</protein>
<proteinExistence type="predicted"/>
<evidence type="ECO:0000313" key="3">
    <source>
        <dbReference type="Proteomes" id="UP000822688"/>
    </source>
</evidence>
<reference evidence="2" key="1">
    <citation type="submission" date="2020-06" db="EMBL/GenBank/DDBJ databases">
        <title>WGS assembly of Ceratodon purpureus strain R40.</title>
        <authorList>
            <person name="Carey S.B."/>
            <person name="Jenkins J."/>
            <person name="Shu S."/>
            <person name="Lovell J.T."/>
            <person name="Sreedasyam A."/>
            <person name="Maumus F."/>
            <person name="Tiley G.P."/>
            <person name="Fernandez-Pozo N."/>
            <person name="Barry K."/>
            <person name="Chen C."/>
            <person name="Wang M."/>
            <person name="Lipzen A."/>
            <person name="Daum C."/>
            <person name="Saski C.A."/>
            <person name="Payton A.C."/>
            <person name="Mcbreen J.C."/>
            <person name="Conrad R.E."/>
            <person name="Kollar L.M."/>
            <person name="Olsson S."/>
            <person name="Huttunen S."/>
            <person name="Landis J.B."/>
            <person name="Wickett N.J."/>
            <person name="Johnson M.G."/>
            <person name="Rensing S.A."/>
            <person name="Grimwood J."/>
            <person name="Schmutz J."/>
            <person name="Mcdaniel S.F."/>
        </authorList>
    </citation>
    <scope>NUCLEOTIDE SEQUENCE</scope>
    <source>
        <strain evidence="2">R40</strain>
    </source>
</reference>
<dbReference type="EMBL" id="CM026423">
    <property type="protein sequence ID" value="KAG0581758.1"/>
    <property type="molecule type" value="Genomic_DNA"/>
</dbReference>
<gene>
    <name evidence="2" type="ORF">KC19_3G006500</name>
</gene>
<dbReference type="AlphaFoldDB" id="A0A8T0IGU3"/>
<accession>A0A8T0IGU3</accession>
<dbReference type="OrthoDB" id="1744136at2759"/>
<organism evidence="2 3">
    <name type="scientific">Ceratodon purpureus</name>
    <name type="common">Fire moss</name>
    <name type="synonym">Dicranum purpureum</name>
    <dbReference type="NCBI Taxonomy" id="3225"/>
    <lineage>
        <taxon>Eukaryota</taxon>
        <taxon>Viridiplantae</taxon>
        <taxon>Streptophyta</taxon>
        <taxon>Embryophyta</taxon>
        <taxon>Bryophyta</taxon>
        <taxon>Bryophytina</taxon>
        <taxon>Bryopsida</taxon>
        <taxon>Dicranidae</taxon>
        <taxon>Pseudoditrichales</taxon>
        <taxon>Ditrichaceae</taxon>
        <taxon>Ceratodon</taxon>
    </lineage>
</organism>
<sequence length="50" mass="5759">MLENLCNNPQLLVDVFVNYDCDLESTNLFEHLVRPFTSKLTPGRKCTSNK</sequence>
<dbReference type="Pfam" id="PF12783">
    <property type="entry name" value="Sec7-like_HUS"/>
    <property type="match status" value="1"/>
</dbReference>
<name>A0A8T0IGU3_CERPU</name>
<evidence type="ECO:0000313" key="2">
    <source>
        <dbReference type="EMBL" id="KAG0581758.1"/>
    </source>
</evidence>
<feature type="domain" description="Mon2/Sec7/BIG1-like HUS" evidence="1">
    <location>
        <begin position="1"/>
        <end position="28"/>
    </location>
</feature>